<dbReference type="InterPro" id="IPR056866">
    <property type="entry name" value="Znf_WRKY19"/>
</dbReference>
<dbReference type="EMBL" id="CAADRA010005374">
    <property type="protein sequence ID" value="VFT89190.1"/>
    <property type="molecule type" value="Genomic_DNA"/>
</dbReference>
<gene>
    <name evidence="3" type="primary">Aste57867_12338</name>
    <name evidence="2" type="ORF">As57867_012292</name>
    <name evidence="3" type="ORF">ASTE57867_12338</name>
</gene>
<dbReference type="Proteomes" id="UP000332933">
    <property type="component" value="Unassembled WGS sequence"/>
</dbReference>
<accession>A0A485KVB9</accession>
<organism evidence="3 4">
    <name type="scientific">Aphanomyces stellatus</name>
    <dbReference type="NCBI Taxonomy" id="120398"/>
    <lineage>
        <taxon>Eukaryota</taxon>
        <taxon>Sar</taxon>
        <taxon>Stramenopiles</taxon>
        <taxon>Oomycota</taxon>
        <taxon>Saprolegniomycetes</taxon>
        <taxon>Saprolegniales</taxon>
        <taxon>Verrucalvaceae</taxon>
        <taxon>Aphanomyces</taxon>
    </lineage>
</organism>
<dbReference type="PANTHER" id="PTHR31827">
    <property type="entry name" value="EMB|CAB89363.1"/>
    <property type="match status" value="1"/>
</dbReference>
<reference evidence="2" key="2">
    <citation type="submission" date="2019-06" db="EMBL/GenBank/DDBJ databases">
        <title>Genomics analysis of Aphanomyces spp. identifies a new class of oomycete effector associated with host adaptation.</title>
        <authorList>
            <person name="Gaulin E."/>
        </authorList>
    </citation>
    <scope>NUCLEOTIDE SEQUENCE</scope>
    <source>
        <strain evidence="2">CBS 578.67</strain>
    </source>
</reference>
<protein>
    <submittedName>
        <fullName evidence="3">Aste57867_12338 protein</fullName>
    </submittedName>
</protein>
<keyword evidence="4" id="KW-1185">Reference proteome</keyword>
<proteinExistence type="predicted"/>
<evidence type="ECO:0000313" key="2">
    <source>
        <dbReference type="EMBL" id="KAF0696953.1"/>
    </source>
</evidence>
<evidence type="ECO:0000313" key="3">
    <source>
        <dbReference type="EMBL" id="VFT89190.1"/>
    </source>
</evidence>
<dbReference type="AlphaFoldDB" id="A0A485KVB9"/>
<dbReference type="EMBL" id="VJMH01005353">
    <property type="protein sequence ID" value="KAF0696953.1"/>
    <property type="molecule type" value="Genomic_DNA"/>
</dbReference>
<dbReference type="OrthoDB" id="73726at2759"/>
<feature type="domain" description="WRKY19-like zinc finger" evidence="1">
    <location>
        <begin position="79"/>
        <end position="101"/>
    </location>
</feature>
<dbReference type="Pfam" id="PF24906">
    <property type="entry name" value="Zf_WRKY19"/>
    <property type="match status" value="1"/>
</dbReference>
<reference evidence="3 4" key="1">
    <citation type="submission" date="2019-03" db="EMBL/GenBank/DDBJ databases">
        <authorList>
            <person name="Gaulin E."/>
            <person name="Dumas B."/>
        </authorList>
    </citation>
    <scope>NUCLEOTIDE SEQUENCE [LARGE SCALE GENOMIC DNA]</scope>
    <source>
        <strain evidence="3">CBS 568.67</strain>
    </source>
</reference>
<dbReference type="PANTHER" id="PTHR31827:SF1">
    <property type="entry name" value="EMB|CAB89363.1"/>
    <property type="match status" value="1"/>
</dbReference>
<sequence>MSPTPCLFNDCSNPALATGKCDKHKGRAKCTVAACFNQTYARNLCVKHGGKRVCVASGCTANARSHGLCSKHGQSASKKRCDEPGCTKVAHYNGRCMRHGGGRKCKLADCDLFSRLGGCCRRHYTKECTDAFDLKSFATTGPWSMESTAETFRVIDDDDAFKWLKFDDELVLTDEETEILSYFMPAIVW</sequence>
<evidence type="ECO:0000313" key="4">
    <source>
        <dbReference type="Proteomes" id="UP000332933"/>
    </source>
</evidence>
<name>A0A485KVB9_9STRA</name>
<evidence type="ECO:0000259" key="1">
    <source>
        <dbReference type="Pfam" id="PF24906"/>
    </source>
</evidence>